<dbReference type="EMBL" id="JAPVEA010000002">
    <property type="protein sequence ID" value="KAJ5460990.1"/>
    <property type="molecule type" value="Genomic_DNA"/>
</dbReference>
<proteinExistence type="predicted"/>
<accession>A0AAD6G6V6</accession>
<sequence length="335" mass="37960">MAAWLDLVPDVKGWSLIDTGRLQEILQDMSHPESQFPSFIYFAGNGHRMKALRALFTQNNVTRKGPAGLVRLHVSPATVRTESPIIFAESNLGNRTGLGATSVCGQSITNSRRWPIHHALPHEFEDLERAVIRKLLFPWTDIFCTFVDSLSEIENLKMLFQNPREKLVVGGQEVPETMRMIIVLDESPTRNQGFFTCRGSIFCSRPKARDILSCVSTEIPGGKFQTSRGHQLGSLQDDDGCDLCGYYRKKVSFSVASLDEEITLGIANDQIYHKIGGFPKSVYGILQAQQAFAYFGRSDHSEVSWPPKRFCYCCQRTRKRVHFMEPALELKRRRL</sequence>
<protein>
    <submittedName>
        <fullName evidence="1">Uncharacterized protein</fullName>
    </submittedName>
</protein>
<organism evidence="1 2">
    <name type="scientific">Penicillium daleae</name>
    <dbReference type="NCBI Taxonomy" id="63821"/>
    <lineage>
        <taxon>Eukaryota</taxon>
        <taxon>Fungi</taxon>
        <taxon>Dikarya</taxon>
        <taxon>Ascomycota</taxon>
        <taxon>Pezizomycotina</taxon>
        <taxon>Eurotiomycetes</taxon>
        <taxon>Eurotiomycetidae</taxon>
        <taxon>Eurotiales</taxon>
        <taxon>Aspergillaceae</taxon>
        <taxon>Penicillium</taxon>
    </lineage>
</organism>
<dbReference type="RefSeq" id="XP_056770032.1">
    <property type="nucleotide sequence ID" value="XM_056905925.1"/>
</dbReference>
<evidence type="ECO:0000313" key="2">
    <source>
        <dbReference type="Proteomes" id="UP001213681"/>
    </source>
</evidence>
<keyword evidence="2" id="KW-1185">Reference proteome</keyword>
<gene>
    <name evidence="1" type="ORF">N7458_002542</name>
</gene>
<name>A0AAD6G6V6_9EURO</name>
<reference evidence="1" key="1">
    <citation type="submission" date="2022-12" db="EMBL/GenBank/DDBJ databases">
        <authorList>
            <person name="Petersen C."/>
        </authorList>
    </citation>
    <scope>NUCLEOTIDE SEQUENCE</scope>
    <source>
        <strain evidence="1">IBT 16125</strain>
    </source>
</reference>
<evidence type="ECO:0000313" key="1">
    <source>
        <dbReference type="EMBL" id="KAJ5460990.1"/>
    </source>
</evidence>
<reference evidence="1" key="2">
    <citation type="journal article" date="2023" name="IMA Fungus">
        <title>Comparative genomic study of the Penicillium genus elucidates a diverse pangenome and 15 lateral gene transfer events.</title>
        <authorList>
            <person name="Petersen C."/>
            <person name="Sorensen T."/>
            <person name="Nielsen M.R."/>
            <person name="Sondergaard T.E."/>
            <person name="Sorensen J.L."/>
            <person name="Fitzpatrick D.A."/>
            <person name="Frisvad J.C."/>
            <person name="Nielsen K.L."/>
        </authorList>
    </citation>
    <scope>NUCLEOTIDE SEQUENCE</scope>
    <source>
        <strain evidence="1">IBT 16125</strain>
    </source>
</reference>
<dbReference type="AlphaFoldDB" id="A0AAD6G6V6"/>
<comment type="caution">
    <text evidence="1">The sequence shown here is derived from an EMBL/GenBank/DDBJ whole genome shotgun (WGS) entry which is preliminary data.</text>
</comment>
<dbReference type="GeneID" id="81596168"/>
<dbReference type="Proteomes" id="UP001213681">
    <property type="component" value="Unassembled WGS sequence"/>
</dbReference>